<dbReference type="InterPro" id="IPR050091">
    <property type="entry name" value="PKS_NRPS_Biosynth_Enz"/>
</dbReference>
<evidence type="ECO:0000256" key="2">
    <source>
        <dbReference type="ARBA" id="ARBA00022553"/>
    </source>
</evidence>
<dbReference type="SMART" id="SM00823">
    <property type="entry name" value="PKS_PP"/>
    <property type="match status" value="1"/>
</dbReference>
<dbReference type="SUPFAM" id="SSF55048">
    <property type="entry name" value="Probable ACP-binding domain of malonyl-CoA ACP transacylase"/>
    <property type="match status" value="1"/>
</dbReference>
<dbReference type="PROSITE" id="PS52004">
    <property type="entry name" value="KS3_2"/>
    <property type="match status" value="1"/>
</dbReference>
<dbReference type="PANTHER" id="PTHR43775:SF51">
    <property type="entry name" value="INACTIVE PHENOLPHTHIOCEROL SYNTHESIS POLYKETIDE SYNTHASE TYPE I PKS1-RELATED"/>
    <property type="match status" value="1"/>
</dbReference>
<dbReference type="Pfam" id="PF00550">
    <property type="entry name" value="PP-binding"/>
    <property type="match status" value="1"/>
</dbReference>
<dbReference type="PROSITE" id="PS50075">
    <property type="entry name" value="CARRIER"/>
    <property type="match status" value="1"/>
</dbReference>
<dbReference type="InterPro" id="IPR016035">
    <property type="entry name" value="Acyl_Trfase/lysoPLipase"/>
</dbReference>
<dbReference type="Pfam" id="PF00698">
    <property type="entry name" value="Acyl_transf_1"/>
    <property type="match status" value="1"/>
</dbReference>
<dbReference type="InterPro" id="IPR036736">
    <property type="entry name" value="ACP-like_sf"/>
</dbReference>
<protein>
    <submittedName>
        <fullName evidence="6">SDR family oxidoreductase</fullName>
    </submittedName>
</protein>
<dbReference type="InterPro" id="IPR029058">
    <property type="entry name" value="AB_hydrolase_fold"/>
</dbReference>
<dbReference type="Gene3D" id="3.40.50.720">
    <property type="entry name" value="NAD(P)-binding Rossmann-like Domain"/>
    <property type="match status" value="1"/>
</dbReference>
<dbReference type="InterPro" id="IPR016036">
    <property type="entry name" value="Malonyl_transacylase_ACP-bd"/>
</dbReference>
<keyword evidence="7" id="KW-1185">Reference proteome</keyword>
<dbReference type="SMART" id="SM00825">
    <property type="entry name" value="PKS_KS"/>
    <property type="match status" value="1"/>
</dbReference>
<dbReference type="Gene3D" id="3.40.366.10">
    <property type="entry name" value="Malonyl-Coenzyme A Acyl Carrier Protein, domain 2"/>
    <property type="match status" value="1"/>
</dbReference>
<evidence type="ECO:0000313" key="7">
    <source>
        <dbReference type="Proteomes" id="UP001597343"/>
    </source>
</evidence>
<dbReference type="InterPro" id="IPR013968">
    <property type="entry name" value="PKS_KR"/>
</dbReference>
<dbReference type="InterPro" id="IPR049490">
    <property type="entry name" value="C883_1060-like_KR_N"/>
</dbReference>
<dbReference type="InterPro" id="IPR014030">
    <property type="entry name" value="Ketoacyl_synth_N"/>
</dbReference>
<proteinExistence type="predicted"/>
<evidence type="ECO:0000256" key="1">
    <source>
        <dbReference type="ARBA" id="ARBA00022450"/>
    </source>
</evidence>
<dbReference type="Gene3D" id="3.30.70.250">
    <property type="entry name" value="Malonyl-CoA ACP transacylase, ACP-binding"/>
    <property type="match status" value="1"/>
</dbReference>
<dbReference type="RefSeq" id="WP_386043341.1">
    <property type="nucleotide sequence ID" value="NZ_JBHUIO010000002.1"/>
</dbReference>
<dbReference type="PANTHER" id="PTHR43775">
    <property type="entry name" value="FATTY ACID SYNTHASE"/>
    <property type="match status" value="1"/>
</dbReference>
<evidence type="ECO:0000256" key="3">
    <source>
        <dbReference type="ARBA" id="ARBA00022679"/>
    </source>
</evidence>
<dbReference type="SUPFAM" id="SSF47336">
    <property type="entry name" value="ACP-like"/>
    <property type="match status" value="1"/>
</dbReference>
<dbReference type="InterPro" id="IPR014031">
    <property type="entry name" value="Ketoacyl_synth_C"/>
</dbReference>
<keyword evidence="2" id="KW-0597">Phosphoprotein</keyword>
<evidence type="ECO:0000259" key="4">
    <source>
        <dbReference type="PROSITE" id="PS50075"/>
    </source>
</evidence>
<dbReference type="SUPFAM" id="SSF52151">
    <property type="entry name" value="FabD/lysophospholipase-like"/>
    <property type="match status" value="1"/>
</dbReference>
<evidence type="ECO:0000313" key="6">
    <source>
        <dbReference type="EMBL" id="MFD2168538.1"/>
    </source>
</evidence>
<name>A0ABW4ZSW8_9BACL</name>
<organism evidence="6 7">
    <name type="scientific">Tumebacillus lipolyticus</name>
    <dbReference type="NCBI Taxonomy" id="1280370"/>
    <lineage>
        <taxon>Bacteria</taxon>
        <taxon>Bacillati</taxon>
        <taxon>Bacillota</taxon>
        <taxon>Bacilli</taxon>
        <taxon>Bacillales</taxon>
        <taxon>Alicyclobacillaceae</taxon>
        <taxon>Tumebacillus</taxon>
    </lineage>
</organism>
<accession>A0ABW4ZSW8</accession>
<dbReference type="Pfam" id="PF00109">
    <property type="entry name" value="ketoacyl-synt"/>
    <property type="match status" value="1"/>
</dbReference>
<dbReference type="InterPro" id="IPR057326">
    <property type="entry name" value="KR_dom"/>
</dbReference>
<gene>
    <name evidence="6" type="ORF">ACFSOY_00715</name>
</gene>
<dbReference type="InterPro" id="IPR016039">
    <property type="entry name" value="Thiolase-like"/>
</dbReference>
<feature type="domain" description="Carrier" evidence="4">
    <location>
        <begin position="1438"/>
        <end position="1513"/>
    </location>
</feature>
<dbReference type="SMART" id="SM00827">
    <property type="entry name" value="PKS_AT"/>
    <property type="match status" value="1"/>
</dbReference>
<dbReference type="Pfam" id="PF08659">
    <property type="entry name" value="KR"/>
    <property type="match status" value="1"/>
</dbReference>
<dbReference type="InterPro" id="IPR014043">
    <property type="entry name" value="Acyl_transferase_dom"/>
</dbReference>
<comment type="caution">
    <text evidence="6">The sequence shown here is derived from an EMBL/GenBank/DDBJ whole genome shotgun (WGS) entry which is preliminary data.</text>
</comment>
<dbReference type="Pfam" id="PF22621">
    <property type="entry name" value="CurL-like_PKS_C"/>
    <property type="match status" value="1"/>
</dbReference>
<dbReference type="InterPro" id="IPR036291">
    <property type="entry name" value="NAD(P)-bd_dom_sf"/>
</dbReference>
<dbReference type="CDD" id="cd00833">
    <property type="entry name" value="PKS"/>
    <property type="match status" value="1"/>
</dbReference>
<dbReference type="InterPro" id="IPR020841">
    <property type="entry name" value="PKS_Beta-ketoAc_synthase_dom"/>
</dbReference>
<dbReference type="Gene3D" id="3.40.47.10">
    <property type="match status" value="1"/>
</dbReference>
<evidence type="ECO:0000259" key="5">
    <source>
        <dbReference type="PROSITE" id="PS52004"/>
    </source>
</evidence>
<dbReference type="InterPro" id="IPR001227">
    <property type="entry name" value="Ac_transferase_dom_sf"/>
</dbReference>
<feature type="domain" description="Ketosynthase family 3 (KS3)" evidence="5">
    <location>
        <begin position="8"/>
        <end position="434"/>
    </location>
</feature>
<dbReference type="PROSITE" id="PS00012">
    <property type="entry name" value="PHOSPHOPANTETHEINE"/>
    <property type="match status" value="1"/>
</dbReference>
<dbReference type="InterPro" id="IPR020806">
    <property type="entry name" value="PKS_PP-bd"/>
</dbReference>
<dbReference type="Pfam" id="PF21394">
    <property type="entry name" value="Beta-ketacyl_N"/>
    <property type="match status" value="1"/>
</dbReference>
<dbReference type="Pfam" id="PF02801">
    <property type="entry name" value="Ketoacyl-synt_C"/>
    <property type="match status" value="1"/>
</dbReference>
<keyword evidence="3" id="KW-0808">Transferase</keyword>
<dbReference type="Proteomes" id="UP001597343">
    <property type="component" value="Unassembled WGS sequence"/>
</dbReference>
<dbReference type="Gene3D" id="3.30.70.3290">
    <property type="match status" value="1"/>
</dbReference>
<keyword evidence="1" id="KW-0596">Phosphopantetheine</keyword>
<sequence>MSQEDMTWEGIAVVGLSGRFPGANNIEEFWRNLRGGVESVRFFTDEELLAAGVSPQKLTDPNFVKAGAVLDGIEEFDANFFGFNPREAEIMDPQHRLFLEASWTALEHAGYDPESYDGTISVFAGTGISRYLLFNLLPNRELVESVGQIQLMITNDKDYLATRTSYKLNLKGASVSLSTACSTSMTAVHLACQSLLIGESDIALAGGVSIALPQKAGYDYVNGSILSPDGHCRAFDDEAKGTVPGSGLGVVVLKRLEDAMEDGDTIYAVIKGTAIANDGAQKVGFTAPGVEGQSQAIAEALAISDVEPDSISYIEAHGTGTELGDPIEISALSQVFGLSTDRTGFCKIGSAKTNVGHLDAAAGVTGLIKTVLSLKHGEIPPSLNFEKPNAKIDFENSPFVVNTELSRWESDGPRRAGVSSFGLGGTNVHAVLEEAPSHDSDEESRPWQLLLMSAKTEEALEAVTDNLAEHLESNGEQKLADIAYTLQVGRHAFESRRALVCKSADDAAGALTWRDPKRLMSRRVPMRQRPIALMFTGVGDQYVNMGYELYRTEPLFQEAVDRCCEILKLYLGTDLRELMFNQDAIAKETDGQEQSFDLRKMLRREEAVDPQAQKLNETRYAQPALFVIEYALGRLLIEWGVRPQAMIGHSLGEYVAACHAGVFSLEDALMIVAKRAQLIQELPGGEMLAVPLSAQEVEVLLGEGLYLATVNAPKHCVLSGTAEQIAELEAVLQAKGIACSRVASSHPFHSPLMEPIAAKLTELVRRVQPQEPEIRLISNVTGTWLTADDATDPSYWARHLCQTVRFAEGVQTICEDADLLLLEVGPGQTLSSFAVQTRAERTVLPTIRPSFDQRSDVAFLLGTIGQLWLEGVEVDWRAFSSAERRLRVPLPTYPFERTRFWIDPATSVAEDARMSLTETGDKANVADWFSRQTWQRTPDLPTAAAVEPSRWLVFADTLDLGDILAQRLVESGHELIRVSAADSFRKVNEMAYTINPAASSDYERLIGDLIANEKTPANILHLFSVTGDRDLSGRFDEAQPLGFYSLLSLAQALGKHHLTDLIDLWVVGDRIAEIESTDEPLAEKATLLALCKVIPQEYRNITCRYLDIRLPKLAGRQGEKLLGQLMSEFAKRSPDRLIGYRGQQRFVQSFEPHPLPAAPKRSALPQRLRQNGVYLITGGFGTFGSLYAEYLAKTVQAKLVLVCRTQLPHRENWADILAAEHGGDKVSNMIYSVRRLNSLGAEVRVVTADVSDAEQMEAVFEWTENTFGSLDGIIHAAGIVERDSLTTIAETGPAECEQHFKARVEGAYVLQKILEDYEPDFCLLHSSLSSVLGGIGLVAPTAGHLFLDAFAAAQSKESDFPWLHLNWEPGEREQMLDAIGRIFAQDPLTSLVVSPKDLPSALKKWIQFEAQAGEGDSLHEKLSGQKHARPNLHTAYVAPRDEGEESIAEIFQELLGIEQVGIHDSFFQLGGNSLLGTQLITRLRGAFQVDLPLRILFEAATVAELAVVIEDLIIEEISKLSDDEALSY</sequence>
<dbReference type="SUPFAM" id="SSF53901">
    <property type="entry name" value="Thiolase-like"/>
    <property type="match status" value="1"/>
</dbReference>
<reference evidence="7" key="1">
    <citation type="journal article" date="2019" name="Int. J. Syst. Evol. Microbiol.">
        <title>The Global Catalogue of Microorganisms (GCM) 10K type strain sequencing project: providing services to taxonomists for standard genome sequencing and annotation.</title>
        <authorList>
            <consortium name="The Broad Institute Genomics Platform"/>
            <consortium name="The Broad Institute Genome Sequencing Center for Infectious Disease"/>
            <person name="Wu L."/>
            <person name="Ma J."/>
        </authorList>
    </citation>
    <scope>NUCLEOTIDE SEQUENCE [LARGE SCALE GENOMIC DNA]</scope>
    <source>
        <strain evidence="7">CGMCC 1.13574</strain>
    </source>
</reference>
<dbReference type="InterPro" id="IPR006162">
    <property type="entry name" value="Ppantetheine_attach_site"/>
</dbReference>
<dbReference type="SUPFAM" id="SSF51735">
    <property type="entry name" value="NAD(P)-binding Rossmann-fold domains"/>
    <property type="match status" value="2"/>
</dbReference>
<dbReference type="Gene3D" id="3.40.50.1820">
    <property type="entry name" value="alpha/beta hydrolase"/>
    <property type="match status" value="1"/>
</dbReference>
<dbReference type="SMART" id="SM00822">
    <property type="entry name" value="PKS_KR"/>
    <property type="match status" value="1"/>
</dbReference>
<dbReference type="InterPro" id="IPR009081">
    <property type="entry name" value="PP-bd_ACP"/>
</dbReference>
<dbReference type="EMBL" id="JBHUIO010000002">
    <property type="protein sequence ID" value="MFD2168538.1"/>
    <property type="molecule type" value="Genomic_DNA"/>
</dbReference>